<name>A0A1G4I2Z7_TRYEQ</name>
<proteinExistence type="predicted"/>
<dbReference type="GO" id="GO:0005634">
    <property type="term" value="C:nucleus"/>
    <property type="evidence" value="ECO:0007669"/>
    <property type="project" value="TreeGrafter"/>
</dbReference>
<dbReference type="Proteomes" id="UP000195570">
    <property type="component" value="Unassembled WGS sequence"/>
</dbReference>
<evidence type="ECO:0000313" key="3">
    <source>
        <dbReference type="EMBL" id="SCU66193.1"/>
    </source>
</evidence>
<dbReference type="Gene3D" id="2.170.270.10">
    <property type="entry name" value="SET domain"/>
    <property type="match status" value="1"/>
</dbReference>
<dbReference type="VEuPathDB" id="TriTrypDB:TEOVI_000591900"/>
<dbReference type="PANTHER" id="PTHR12197:SF251">
    <property type="entry name" value="EG:BACR7C10.4 PROTEIN"/>
    <property type="match status" value="1"/>
</dbReference>
<dbReference type="InterPro" id="IPR050869">
    <property type="entry name" value="H3K4_H4K5_MeTrfase"/>
</dbReference>
<feature type="compositionally biased region" description="Basic and acidic residues" evidence="1">
    <location>
        <begin position="148"/>
        <end position="160"/>
    </location>
</feature>
<feature type="compositionally biased region" description="Polar residues" evidence="1">
    <location>
        <begin position="401"/>
        <end position="410"/>
    </location>
</feature>
<feature type="domain" description="SET" evidence="2">
    <location>
        <begin position="18"/>
        <end position="620"/>
    </location>
</feature>
<protein>
    <submittedName>
        <fullName evidence="3">SET domain containing protein, putative</fullName>
    </submittedName>
</protein>
<accession>A0A1G4I2Z7</accession>
<organism evidence="3 4">
    <name type="scientific">Trypanosoma equiperdum</name>
    <dbReference type="NCBI Taxonomy" id="5694"/>
    <lineage>
        <taxon>Eukaryota</taxon>
        <taxon>Discoba</taxon>
        <taxon>Euglenozoa</taxon>
        <taxon>Kinetoplastea</taxon>
        <taxon>Metakinetoplastina</taxon>
        <taxon>Trypanosomatida</taxon>
        <taxon>Trypanosomatidae</taxon>
        <taxon>Trypanosoma</taxon>
    </lineage>
</organism>
<dbReference type="Pfam" id="PF00856">
    <property type="entry name" value="SET"/>
    <property type="match status" value="1"/>
</dbReference>
<dbReference type="RefSeq" id="XP_067077668.1">
    <property type="nucleotide sequence ID" value="XM_067221567.1"/>
</dbReference>
<keyword evidence="4" id="KW-1185">Reference proteome</keyword>
<dbReference type="EMBL" id="CZPT02000516">
    <property type="protein sequence ID" value="SCU66193.1"/>
    <property type="molecule type" value="Genomic_DNA"/>
</dbReference>
<dbReference type="InterPro" id="IPR046341">
    <property type="entry name" value="SET_dom_sf"/>
</dbReference>
<dbReference type="PANTHER" id="PTHR12197">
    <property type="entry name" value="HISTONE-LYSINE N-METHYLTRANSFERASE SMYD"/>
    <property type="match status" value="1"/>
</dbReference>
<comment type="caution">
    <text evidence="3">The sequence shown here is derived from an EMBL/GenBank/DDBJ whole genome shotgun (WGS) entry which is preliminary data.</text>
</comment>
<reference evidence="3" key="1">
    <citation type="submission" date="2016-09" db="EMBL/GenBank/DDBJ databases">
        <authorList>
            <person name="Hebert L."/>
            <person name="Moumen B."/>
        </authorList>
    </citation>
    <scope>NUCLEOTIDE SEQUENCE [LARGE SCALE GENOMIC DNA]</scope>
    <source>
        <strain evidence="3">OVI</strain>
    </source>
</reference>
<dbReference type="GeneID" id="92379858"/>
<feature type="region of interest" description="Disordered" evidence="1">
    <location>
        <begin position="386"/>
        <end position="415"/>
    </location>
</feature>
<evidence type="ECO:0000259" key="2">
    <source>
        <dbReference type="PROSITE" id="PS50280"/>
    </source>
</evidence>
<evidence type="ECO:0000313" key="4">
    <source>
        <dbReference type="Proteomes" id="UP000195570"/>
    </source>
</evidence>
<dbReference type="InterPro" id="IPR001214">
    <property type="entry name" value="SET_dom"/>
</dbReference>
<gene>
    <name evidence="3" type="ORF">TEOVI_000591900</name>
</gene>
<dbReference type="PROSITE" id="PS50280">
    <property type="entry name" value="SET"/>
    <property type="match status" value="1"/>
</dbReference>
<dbReference type="CDD" id="cd20071">
    <property type="entry name" value="SET_SMYD"/>
    <property type="match status" value="1"/>
</dbReference>
<dbReference type="SUPFAM" id="SSF82199">
    <property type="entry name" value="SET domain"/>
    <property type="match status" value="1"/>
</dbReference>
<feature type="region of interest" description="Disordered" evidence="1">
    <location>
        <begin position="148"/>
        <end position="169"/>
    </location>
</feature>
<sequence length="713" mass="78800">MATVTEAPLKSPQDRLVERVCSSEEDDSGRYVIAKDDISPGEIVLLAAPYAVALNPNEAVSAMYVAANVEEWEDASMGELAGRRVGQRVKKSGNIPTDGGEYVALSPCVTFCSCCLRRIPTGTPFLNCETIEVLSHLIAVEHVESENAKWEKERESHQRTGSDAGDAADLGDRMHIKKEKKLQKPARSAKMRSKGYLSLKQRLLEAATAQRESAMYEAQKFGGALGDSSRNISWPERVVEKHVLEEDLLVRGACGCAGCGVAIYCSKSCWQSFNELHRATGACRVLRDVYSPLMRIFLSRITKGNKGGSAEIFCIDSWSPKHWLRRTTDEKAWEMLQLLLAALLVGRCAKEGYANNMREEEKERQHPAENVDDYYSEEEDRVWGTMGDEESASPRDCDHLQVSNTPTTGTKVEEDGGRDVSITVNSAIPREAEVIRLVRSRMGTAVEVLDSRVNECGKCPPSVGRIPMSLCVSIKDHIVLGIRADGSETHAIQCPQWPEAAALVTNLSVLRKESRSVFRRYYRRFCLSVLPWLNCSEGTDEPLSVSSSFFDRLCGAVQCNNFGLFDPKEDCIGVSVIPEASYFNHSCLPNLCRVMCDGGIAAFCALREIRKGEPLTICYVDVQEVSTAERRRTLLTSYRFFCQCKRCNGSSVVDDKTDADAAKLRLCGACAARGYLRPLPPTDAAILCRWTMDSIATGECTVCHNRAPWGGTS</sequence>
<evidence type="ECO:0000256" key="1">
    <source>
        <dbReference type="SAM" id="MobiDB-lite"/>
    </source>
</evidence>
<dbReference type="AlphaFoldDB" id="A0A1G4I2Z7"/>